<dbReference type="RefSeq" id="WP_274353229.1">
    <property type="nucleotide sequence ID" value="NZ_JAQZSM010000016.1"/>
</dbReference>
<comment type="caution">
    <text evidence="2">The sequence shown here is derived from an EMBL/GenBank/DDBJ whole genome shotgun (WGS) entry which is preliminary data.</text>
</comment>
<dbReference type="InterPro" id="IPR016181">
    <property type="entry name" value="Acyl_CoA_acyltransferase"/>
</dbReference>
<evidence type="ECO:0000313" key="3">
    <source>
        <dbReference type="Proteomes" id="UP001431784"/>
    </source>
</evidence>
<evidence type="ECO:0000313" key="2">
    <source>
        <dbReference type="EMBL" id="MDD7972557.1"/>
    </source>
</evidence>
<dbReference type="PROSITE" id="PS51186">
    <property type="entry name" value="GNAT"/>
    <property type="match status" value="1"/>
</dbReference>
<keyword evidence="3" id="KW-1185">Reference proteome</keyword>
<evidence type="ECO:0000259" key="1">
    <source>
        <dbReference type="PROSITE" id="PS51186"/>
    </source>
</evidence>
<sequence>MTPALAHTPVLETARLVLRAPVAADWPAWRDFMASDRAQFVNALARDDVSAWRAFGHFIGHWVLHGFGQFVITERQSGAVLGSAGPWFPLGWPEKELGWLLWRPEAEGKGYAFEAVSAVRDHVQNDLGWNGAVSYIAPDNLRSLALAQRLGCAHDMAAATPGGLADVQVWRHPIARADNDGNLEAYA</sequence>
<name>A0ABT5TEE7_9RHOB</name>
<proteinExistence type="predicted"/>
<accession>A0ABT5TEE7</accession>
<dbReference type="EMBL" id="JAQZSM010000016">
    <property type="protein sequence ID" value="MDD7972557.1"/>
    <property type="molecule type" value="Genomic_DNA"/>
</dbReference>
<dbReference type="InterPro" id="IPR000182">
    <property type="entry name" value="GNAT_dom"/>
</dbReference>
<dbReference type="InterPro" id="IPR051531">
    <property type="entry name" value="N-acetyltransferase"/>
</dbReference>
<dbReference type="PANTHER" id="PTHR43792:SF1">
    <property type="entry name" value="N-ACETYLTRANSFERASE DOMAIN-CONTAINING PROTEIN"/>
    <property type="match status" value="1"/>
</dbReference>
<dbReference type="Proteomes" id="UP001431784">
    <property type="component" value="Unassembled WGS sequence"/>
</dbReference>
<dbReference type="Gene3D" id="3.40.630.30">
    <property type="match status" value="1"/>
</dbReference>
<feature type="domain" description="N-acetyltransferase" evidence="1">
    <location>
        <begin position="16"/>
        <end position="175"/>
    </location>
</feature>
<gene>
    <name evidence="2" type="ORF">PUT78_15770</name>
</gene>
<reference evidence="2" key="1">
    <citation type="submission" date="2023-02" db="EMBL/GenBank/DDBJ databases">
        <title>Description of Roseinatronobacter alkalisoli sp. nov., an alkaliphilic bacerium isolated from soda soil.</title>
        <authorList>
            <person name="Wei W."/>
        </authorList>
    </citation>
    <scope>NUCLEOTIDE SEQUENCE</scope>
    <source>
        <strain evidence="2">HJB301</strain>
    </source>
</reference>
<organism evidence="2 3">
    <name type="scientific">Roseinatronobacter alkalisoli</name>
    <dbReference type="NCBI Taxonomy" id="3028235"/>
    <lineage>
        <taxon>Bacteria</taxon>
        <taxon>Pseudomonadati</taxon>
        <taxon>Pseudomonadota</taxon>
        <taxon>Alphaproteobacteria</taxon>
        <taxon>Rhodobacterales</taxon>
        <taxon>Paracoccaceae</taxon>
        <taxon>Roseinatronobacter</taxon>
    </lineage>
</organism>
<dbReference type="SUPFAM" id="SSF55729">
    <property type="entry name" value="Acyl-CoA N-acyltransferases (Nat)"/>
    <property type="match status" value="1"/>
</dbReference>
<dbReference type="Pfam" id="PF13302">
    <property type="entry name" value="Acetyltransf_3"/>
    <property type="match status" value="1"/>
</dbReference>
<dbReference type="PANTHER" id="PTHR43792">
    <property type="entry name" value="GNAT FAMILY, PUTATIVE (AFU_ORTHOLOGUE AFUA_3G00765)-RELATED-RELATED"/>
    <property type="match status" value="1"/>
</dbReference>
<protein>
    <submittedName>
        <fullName evidence="2">GNAT family N-acetyltransferase</fullName>
    </submittedName>
</protein>